<feature type="region of interest" description="Disordered" evidence="1">
    <location>
        <begin position="1"/>
        <end position="39"/>
    </location>
</feature>
<name>A0A0F9LRM7_9ZZZZ</name>
<evidence type="ECO:0000313" key="2">
    <source>
        <dbReference type="EMBL" id="KKM58504.1"/>
    </source>
</evidence>
<feature type="compositionally biased region" description="Gly residues" evidence="1">
    <location>
        <begin position="28"/>
        <end position="39"/>
    </location>
</feature>
<evidence type="ECO:0000256" key="1">
    <source>
        <dbReference type="SAM" id="MobiDB-lite"/>
    </source>
</evidence>
<comment type="caution">
    <text evidence="2">The sequence shown here is derived from an EMBL/GenBank/DDBJ whole genome shotgun (WGS) entry which is preliminary data.</text>
</comment>
<organism evidence="2">
    <name type="scientific">marine sediment metagenome</name>
    <dbReference type="NCBI Taxonomy" id="412755"/>
    <lineage>
        <taxon>unclassified sequences</taxon>
        <taxon>metagenomes</taxon>
        <taxon>ecological metagenomes</taxon>
    </lineage>
</organism>
<sequence>MVHRISGANIGRRTQLTARPFSPRGVQADGGGAGLSASA</sequence>
<dbReference type="AlphaFoldDB" id="A0A0F9LRM7"/>
<protein>
    <submittedName>
        <fullName evidence="2">Uncharacterized protein</fullName>
    </submittedName>
</protein>
<reference evidence="2" key="1">
    <citation type="journal article" date="2015" name="Nature">
        <title>Complex archaea that bridge the gap between prokaryotes and eukaryotes.</title>
        <authorList>
            <person name="Spang A."/>
            <person name="Saw J.H."/>
            <person name="Jorgensen S.L."/>
            <person name="Zaremba-Niedzwiedzka K."/>
            <person name="Martijn J."/>
            <person name="Lind A.E."/>
            <person name="van Eijk R."/>
            <person name="Schleper C."/>
            <person name="Guy L."/>
            <person name="Ettema T.J."/>
        </authorList>
    </citation>
    <scope>NUCLEOTIDE SEQUENCE</scope>
</reference>
<gene>
    <name evidence="2" type="ORF">LCGC14_1549200</name>
</gene>
<proteinExistence type="predicted"/>
<dbReference type="EMBL" id="LAZR01011816">
    <property type="protein sequence ID" value="KKM58504.1"/>
    <property type="molecule type" value="Genomic_DNA"/>
</dbReference>
<accession>A0A0F9LRM7</accession>